<dbReference type="PROSITE" id="PS00198">
    <property type="entry name" value="4FE4S_FER_1"/>
    <property type="match status" value="1"/>
</dbReference>
<evidence type="ECO:0000256" key="2">
    <source>
        <dbReference type="ARBA" id="ARBA00023004"/>
    </source>
</evidence>
<dbReference type="InterPro" id="IPR017896">
    <property type="entry name" value="4Fe4S_Fe-S-bd"/>
</dbReference>
<feature type="non-terminal residue" evidence="5">
    <location>
        <position position="207"/>
    </location>
</feature>
<feature type="non-terminal residue" evidence="5">
    <location>
        <position position="1"/>
    </location>
</feature>
<name>A0AAW9KD25_CLOPF</name>
<dbReference type="Gene3D" id="3.30.70.20">
    <property type="match status" value="1"/>
</dbReference>
<dbReference type="GO" id="GO:0046872">
    <property type="term" value="F:metal ion binding"/>
    <property type="evidence" value="ECO:0007669"/>
    <property type="project" value="UniProtKB-KW"/>
</dbReference>
<dbReference type="InterPro" id="IPR017900">
    <property type="entry name" value="4Fe4S_Fe_S_CS"/>
</dbReference>
<organism evidence="5 6">
    <name type="scientific">Clostridium perfringens</name>
    <dbReference type="NCBI Taxonomy" id="1502"/>
    <lineage>
        <taxon>Bacteria</taxon>
        <taxon>Bacillati</taxon>
        <taxon>Bacillota</taxon>
        <taxon>Clostridia</taxon>
        <taxon>Eubacteriales</taxon>
        <taxon>Clostridiaceae</taxon>
        <taxon>Clostridium</taxon>
    </lineage>
</organism>
<feature type="domain" description="4Fe-4S ferredoxin-type" evidence="4">
    <location>
        <begin position="140"/>
        <end position="169"/>
    </location>
</feature>
<dbReference type="AlphaFoldDB" id="A0AAW9KD25"/>
<dbReference type="EMBL" id="WNUR01000418">
    <property type="protein sequence ID" value="MDZ7542722.1"/>
    <property type="molecule type" value="Genomic_DNA"/>
</dbReference>
<proteinExistence type="predicted"/>
<evidence type="ECO:0000313" key="5">
    <source>
        <dbReference type="EMBL" id="MDZ7542722.1"/>
    </source>
</evidence>
<accession>A0AAW9KD25</accession>
<keyword evidence="1" id="KW-0479">Metal-binding</keyword>
<protein>
    <submittedName>
        <fullName evidence="5">Pyridine nucleotide-disulfide oxidoreductase</fullName>
    </submittedName>
</protein>
<evidence type="ECO:0000256" key="1">
    <source>
        <dbReference type="ARBA" id="ARBA00022723"/>
    </source>
</evidence>
<gene>
    <name evidence="5" type="ORF">GNF83_16310</name>
</gene>
<evidence type="ECO:0000256" key="3">
    <source>
        <dbReference type="ARBA" id="ARBA00023014"/>
    </source>
</evidence>
<dbReference type="GO" id="GO:0051536">
    <property type="term" value="F:iron-sulfur cluster binding"/>
    <property type="evidence" value="ECO:0007669"/>
    <property type="project" value="UniProtKB-KW"/>
</dbReference>
<keyword evidence="2" id="KW-0408">Iron</keyword>
<comment type="caution">
    <text evidence="5">The sequence shown here is derived from an EMBL/GenBank/DDBJ whole genome shotgun (WGS) entry which is preliminary data.</text>
</comment>
<evidence type="ECO:0000259" key="4">
    <source>
        <dbReference type="PROSITE" id="PS51379"/>
    </source>
</evidence>
<dbReference type="PROSITE" id="PS51379">
    <property type="entry name" value="4FE4S_FER_2"/>
    <property type="match status" value="1"/>
</dbReference>
<evidence type="ECO:0000313" key="6">
    <source>
        <dbReference type="Proteomes" id="UP001288944"/>
    </source>
</evidence>
<dbReference type="Proteomes" id="UP001288944">
    <property type="component" value="Unassembled WGS sequence"/>
</dbReference>
<dbReference type="Pfam" id="PF00037">
    <property type="entry name" value="Fer4"/>
    <property type="match status" value="1"/>
</dbReference>
<reference evidence="5" key="1">
    <citation type="submission" date="2019-11" db="EMBL/GenBank/DDBJ databases">
        <title>Characterization of Clostridium perfringens isolates from swine manure treated agricultural soils.</title>
        <authorList>
            <person name="Wushke S.T."/>
        </authorList>
    </citation>
    <scope>NUCLEOTIDE SEQUENCE</scope>
    <source>
        <strain evidence="5">X62</strain>
    </source>
</reference>
<keyword evidence="3" id="KW-0411">Iron-sulfur</keyword>
<dbReference type="SUPFAM" id="SSF54862">
    <property type="entry name" value="4Fe-4S ferredoxins"/>
    <property type="match status" value="1"/>
</dbReference>
<sequence length="207" mass="23051">TGTMRVIPIETAIEGETRRASYEEISKYLNENTVFSVSDCSCRTSREAMGEGCGHLKEDMGIQLGHAAEYYIRTGRGRAITREEAFDIIKRAEENGLMHQIPNADGPGHTHAICNCCGCSCYATRLAGMFRNNDFVRSNYVSKVDKDKCVACGECVQVCPVNALKLGQKLCTKTPIPEKKRVDFAHNTEGGEDKWNVDHRINRENVV</sequence>